<protein>
    <submittedName>
        <fullName evidence="1">Uncharacterized protein</fullName>
    </submittedName>
</protein>
<organismHost>
    <name type="scientific">Pseudomonas aeruginosa</name>
    <dbReference type="NCBI Taxonomy" id="287"/>
</organismHost>
<dbReference type="EMBL" id="LC064302">
    <property type="protein sequence ID" value="BAR94661.1"/>
    <property type="molecule type" value="Genomic_DNA"/>
</dbReference>
<dbReference type="KEGG" id="vg:26645318"/>
<keyword evidence="2" id="KW-1185">Reference proteome</keyword>
<dbReference type="GeneID" id="26645318"/>
<dbReference type="RefSeq" id="YP_009219051.1">
    <property type="nucleotide sequence ID" value="NC_029017.1"/>
</dbReference>
<accession>A0A0H5AY03</accession>
<reference evidence="1 2" key="1">
    <citation type="submission" date="2015-07" db="EMBL/GenBank/DDBJ databases">
        <title>Characterization of Pseudomonas aeruginosa phage KPP21 belonging to family Podoviridae genus N4-like viruses, isolated in Japan.</title>
        <authorList>
            <person name="Shigehisa R."/>
            <person name="Uchiyama J."/>
            <person name="Kato S."/>
            <person name="Takemura-Uchiyama I."/>
            <person name="Ujihara T."/>
            <person name="Sakaguchi Y."/>
            <person name="Okamoto N."/>
            <person name="Shimakura H."/>
            <person name="Daibata M."/>
            <person name="Sakaguchi M."/>
            <person name="Matsuzaki S."/>
        </authorList>
    </citation>
    <scope>NUCLEOTIDE SEQUENCE [LARGE SCALE GENOMIC DNA]</scope>
</reference>
<evidence type="ECO:0000313" key="1">
    <source>
        <dbReference type="EMBL" id="BAR94661.1"/>
    </source>
</evidence>
<proteinExistence type="predicted"/>
<organism evidence="1 2">
    <name type="scientific">Pseudomonas phage KPP21</name>
    <dbReference type="NCBI Taxonomy" id="1678082"/>
    <lineage>
        <taxon>Viruses</taxon>
        <taxon>Duplodnaviria</taxon>
        <taxon>Heunggongvirae</taxon>
        <taxon>Uroviricota</taxon>
        <taxon>Caudoviricetes</taxon>
        <taxon>Schitoviridae</taxon>
        <taxon>Migulavirinae</taxon>
        <taxon>Luzseptimavirus</taxon>
        <taxon>Luzseptimavirus KPP21</taxon>
    </lineage>
</organism>
<dbReference type="Proteomes" id="UP000203732">
    <property type="component" value="Segment"/>
</dbReference>
<sequence>MTKHPLCNNHHSATATCGLCRELYKLSSMGSVYGVSIVGLPKEYVKEAAKDTKPKVDPKNRYRRDIPKEWTWLDVYRLNTLFPITCDNSGAIDHARKKLLNLGQRSGGKSMHQDVKEARDSLNRWLEDNPEG</sequence>
<dbReference type="OrthoDB" id="15761at10239"/>
<name>A0A0H5AY03_BPK21</name>
<evidence type="ECO:0000313" key="2">
    <source>
        <dbReference type="Proteomes" id="UP000203732"/>
    </source>
</evidence>